<name>A0A0D8JDL7_9BACT</name>
<comment type="caution">
    <text evidence="2">The sequence shown here is derived from an EMBL/GenBank/DDBJ whole genome shotgun (WGS) entry which is preliminary data.</text>
</comment>
<reference evidence="2 3" key="1">
    <citation type="submission" date="2014-09" db="EMBL/GenBank/DDBJ databases">
        <title>Draft Genome Sequence of Draconibacterium sp. JN14CK-3.</title>
        <authorList>
            <person name="Dong C."/>
            <person name="Lai Q."/>
            <person name="Shao Z."/>
        </authorList>
    </citation>
    <scope>NUCLEOTIDE SEQUENCE [LARGE SCALE GENOMIC DNA]</scope>
    <source>
        <strain evidence="2 3">JN14CK-3</strain>
    </source>
</reference>
<dbReference type="Pfam" id="PF21168">
    <property type="entry name" value="FkbO_Hyg5-like_N"/>
    <property type="match status" value="1"/>
</dbReference>
<dbReference type="STRING" id="1544798.LH29_06150"/>
<dbReference type="SUPFAM" id="SSF55298">
    <property type="entry name" value="YjgF-like"/>
    <property type="match status" value="2"/>
</dbReference>
<evidence type="ECO:0000259" key="1">
    <source>
        <dbReference type="Pfam" id="PF21168"/>
    </source>
</evidence>
<gene>
    <name evidence="2" type="ORF">LH29_06150</name>
</gene>
<dbReference type="InterPro" id="IPR006175">
    <property type="entry name" value="YjgF/YER057c/UK114"/>
</dbReference>
<dbReference type="Proteomes" id="UP000032544">
    <property type="component" value="Unassembled WGS sequence"/>
</dbReference>
<dbReference type="PATRIC" id="fig|1544798.3.peg.1238"/>
<proteinExistence type="predicted"/>
<dbReference type="OrthoDB" id="1114505at2"/>
<dbReference type="InterPro" id="IPR035959">
    <property type="entry name" value="RutC-like_sf"/>
</dbReference>
<dbReference type="AlphaFoldDB" id="A0A0D8JDL7"/>
<dbReference type="GO" id="GO:0019239">
    <property type="term" value="F:deaminase activity"/>
    <property type="evidence" value="ECO:0007669"/>
    <property type="project" value="TreeGrafter"/>
</dbReference>
<dbReference type="GO" id="GO:0005829">
    <property type="term" value="C:cytosol"/>
    <property type="evidence" value="ECO:0007669"/>
    <property type="project" value="TreeGrafter"/>
</dbReference>
<feature type="domain" description="Chorismatase FkbO/Hyg5-like N-terminal" evidence="1">
    <location>
        <begin position="102"/>
        <end position="219"/>
    </location>
</feature>
<keyword evidence="3" id="KW-1185">Reference proteome</keyword>
<dbReference type="InterPro" id="IPR049368">
    <property type="entry name" value="FkbO_Hyg5-like_N"/>
</dbReference>
<evidence type="ECO:0000313" key="3">
    <source>
        <dbReference type="Proteomes" id="UP000032544"/>
    </source>
</evidence>
<dbReference type="PANTHER" id="PTHR11803:SF59">
    <property type="entry name" value="ENDORIBONUCLEASE"/>
    <property type="match status" value="1"/>
</dbReference>
<sequence>MYFLNGDRTYIKPENGCKGLSLQLQNCLEQLEKINSGKRIFKLNFFVDTNSNSEYDKLLKDLRIQVKELIGSEILISFISQAPLSCKVIVEAYYYDPENWDCQMLSEGENGTALFLNGTTEILMGTVHANQNSDCKLNAEKAFDELVETFEEAQFPLNSIVRQWNYLEDILGFDGEEQRYQEFNNVRSDAYGKAFEQSGYPAATGIGMSHGGVLIEYVAVKSKEVLTQPVDNPDQISAHQYTEQVLVGEACNLKTTPKFERARYFRYRNKKLIFISGTASIIGENTVGVGDAAKQTEVTIQNMQRLYADEVLAALPDEVANPKFGHTRVYVKNRKDFTKIRSVVKKFYGDLPVVYILADICRDDLLVEIEGKVILS</sequence>
<protein>
    <recommendedName>
        <fullName evidence="1">Chorismatase FkbO/Hyg5-like N-terminal domain-containing protein</fullName>
    </recommendedName>
</protein>
<dbReference type="Gene3D" id="3.30.1330.40">
    <property type="entry name" value="RutC-like"/>
    <property type="match status" value="2"/>
</dbReference>
<evidence type="ECO:0000313" key="2">
    <source>
        <dbReference type="EMBL" id="KJF44997.1"/>
    </source>
</evidence>
<organism evidence="2 3">
    <name type="scientific">Draconibacterium sediminis</name>
    <dbReference type="NCBI Taxonomy" id="1544798"/>
    <lineage>
        <taxon>Bacteria</taxon>
        <taxon>Pseudomonadati</taxon>
        <taxon>Bacteroidota</taxon>
        <taxon>Bacteroidia</taxon>
        <taxon>Marinilabiliales</taxon>
        <taxon>Prolixibacteraceae</taxon>
        <taxon>Draconibacterium</taxon>
    </lineage>
</organism>
<dbReference type="EMBL" id="JRHC01000001">
    <property type="protein sequence ID" value="KJF44997.1"/>
    <property type="molecule type" value="Genomic_DNA"/>
</dbReference>
<accession>A0A0D8JDL7</accession>
<dbReference type="RefSeq" id="WP_045026711.1">
    <property type="nucleotide sequence ID" value="NZ_JRHC01000001.1"/>
</dbReference>
<dbReference type="PANTHER" id="PTHR11803">
    <property type="entry name" value="2-IMINOBUTANOATE/2-IMINOPROPANOATE DEAMINASE RIDA"/>
    <property type="match status" value="1"/>
</dbReference>